<gene>
    <name evidence="1" type="ORF">PCANC_12318</name>
</gene>
<accession>A0A2N5SU46</accession>
<sequence>MLPCCAPPQNAIAKFKIPANLGLKHGDYVSFSGKLTGLDQHGVPTLQCNPEDISKITPPSPASHDLITPIDPNRTYVQGLGIVMKREELRTEPPAKNPPIMFTVKHTLEGDQAKQAGTTFKVRYIASTTLLHKSHVVIQKGCEISIAGYLMNSPFSQDPWLVETVGISLLKNPPRFRKKEMKVPKKLNEKEKNPIEGSLPSRKVILPKSECCCKVDRGEGSSSGATLNQRAVIQSGTCDVIANFSSLDIKGKSKEIS</sequence>
<proteinExistence type="predicted"/>
<dbReference type="Proteomes" id="UP000235388">
    <property type="component" value="Unassembled WGS sequence"/>
</dbReference>
<evidence type="ECO:0000313" key="1">
    <source>
        <dbReference type="EMBL" id="PLW16751.1"/>
    </source>
</evidence>
<organism evidence="1 2">
    <name type="scientific">Puccinia coronata f. sp. avenae</name>
    <dbReference type="NCBI Taxonomy" id="200324"/>
    <lineage>
        <taxon>Eukaryota</taxon>
        <taxon>Fungi</taxon>
        <taxon>Dikarya</taxon>
        <taxon>Basidiomycota</taxon>
        <taxon>Pucciniomycotina</taxon>
        <taxon>Pucciniomycetes</taxon>
        <taxon>Pucciniales</taxon>
        <taxon>Pucciniaceae</taxon>
        <taxon>Puccinia</taxon>
    </lineage>
</organism>
<dbReference type="OrthoDB" id="2495137at2759"/>
<dbReference type="EMBL" id="PGCJ01000863">
    <property type="protein sequence ID" value="PLW16751.1"/>
    <property type="molecule type" value="Genomic_DNA"/>
</dbReference>
<reference evidence="1 2" key="1">
    <citation type="submission" date="2017-11" db="EMBL/GenBank/DDBJ databases">
        <title>De novo assembly and phasing of dikaryotic genomes from two isolates of Puccinia coronata f. sp. avenae, the causal agent of oat crown rust.</title>
        <authorList>
            <person name="Miller M.E."/>
            <person name="Zhang Y."/>
            <person name="Omidvar V."/>
            <person name="Sperschneider J."/>
            <person name="Schwessinger B."/>
            <person name="Raley C."/>
            <person name="Palmer J.M."/>
            <person name="Garnica D."/>
            <person name="Upadhyaya N."/>
            <person name="Rathjen J."/>
            <person name="Taylor J.M."/>
            <person name="Park R.F."/>
            <person name="Dodds P.N."/>
            <person name="Hirsch C.D."/>
            <person name="Kianian S.F."/>
            <person name="Figueroa M."/>
        </authorList>
    </citation>
    <scope>NUCLEOTIDE SEQUENCE [LARGE SCALE GENOMIC DNA]</scope>
    <source>
        <strain evidence="1">12NC29</strain>
    </source>
</reference>
<dbReference type="AlphaFoldDB" id="A0A2N5SU46"/>
<comment type="caution">
    <text evidence="1">The sequence shown here is derived from an EMBL/GenBank/DDBJ whole genome shotgun (WGS) entry which is preliminary data.</text>
</comment>
<protein>
    <submittedName>
        <fullName evidence="1">Uncharacterized protein</fullName>
    </submittedName>
</protein>
<evidence type="ECO:0000313" key="2">
    <source>
        <dbReference type="Proteomes" id="UP000235388"/>
    </source>
</evidence>
<keyword evidence="2" id="KW-1185">Reference proteome</keyword>
<name>A0A2N5SU46_9BASI</name>